<evidence type="ECO:0000256" key="2">
    <source>
        <dbReference type="ARBA" id="ARBA00026248"/>
    </source>
</evidence>
<dbReference type="InterPro" id="IPR045857">
    <property type="entry name" value="O16G_dom_2"/>
</dbReference>
<dbReference type="PANTHER" id="PTHR10357">
    <property type="entry name" value="ALPHA-AMYLASE FAMILY MEMBER"/>
    <property type="match status" value="1"/>
</dbReference>
<dbReference type="GeneID" id="54565465"/>
<dbReference type="FunFam" id="3.20.20.80:FF:000087">
    <property type="entry name" value="Oligo-1,6-glucosidase IMA1"/>
    <property type="match status" value="1"/>
</dbReference>
<proteinExistence type="inferred from homology"/>
<dbReference type="Gene3D" id="3.90.400.10">
    <property type="entry name" value="Oligo-1,6-glucosidase, Domain 2"/>
    <property type="match status" value="1"/>
</dbReference>
<comment type="similarity">
    <text evidence="1">Belongs to the glycosyl hydrolase 13 family.</text>
</comment>
<evidence type="ECO:0000313" key="5">
    <source>
        <dbReference type="Proteomes" id="UP000799537"/>
    </source>
</evidence>
<feature type="domain" description="Glycosyl hydrolase family 13 catalytic" evidence="3">
    <location>
        <begin position="30"/>
        <end position="449"/>
    </location>
</feature>
<dbReference type="SMART" id="SM00642">
    <property type="entry name" value="Aamy"/>
    <property type="match status" value="1"/>
</dbReference>
<dbReference type="Pfam" id="PF00128">
    <property type="entry name" value="Alpha-amylase"/>
    <property type="match status" value="1"/>
</dbReference>
<dbReference type="PANTHER" id="PTHR10357:SF179">
    <property type="entry name" value="NEUTRAL AND BASIC AMINO ACID TRANSPORT PROTEIN RBAT"/>
    <property type="match status" value="1"/>
</dbReference>
<name>A0A6A6CSQ3_ZASCE</name>
<reference evidence="4" key="1">
    <citation type="journal article" date="2020" name="Stud. Mycol.">
        <title>101 Dothideomycetes genomes: a test case for predicting lifestyles and emergence of pathogens.</title>
        <authorList>
            <person name="Haridas S."/>
            <person name="Albert R."/>
            <person name="Binder M."/>
            <person name="Bloem J."/>
            <person name="Labutti K."/>
            <person name="Salamov A."/>
            <person name="Andreopoulos B."/>
            <person name="Baker S."/>
            <person name="Barry K."/>
            <person name="Bills G."/>
            <person name="Bluhm B."/>
            <person name="Cannon C."/>
            <person name="Castanera R."/>
            <person name="Culley D."/>
            <person name="Daum C."/>
            <person name="Ezra D."/>
            <person name="Gonzalez J."/>
            <person name="Henrissat B."/>
            <person name="Kuo A."/>
            <person name="Liang C."/>
            <person name="Lipzen A."/>
            <person name="Lutzoni F."/>
            <person name="Magnuson J."/>
            <person name="Mondo S."/>
            <person name="Nolan M."/>
            <person name="Ohm R."/>
            <person name="Pangilinan J."/>
            <person name="Park H.-J."/>
            <person name="Ramirez L."/>
            <person name="Alfaro M."/>
            <person name="Sun H."/>
            <person name="Tritt A."/>
            <person name="Yoshinaga Y."/>
            <person name="Zwiers L.-H."/>
            <person name="Turgeon B."/>
            <person name="Goodwin S."/>
            <person name="Spatafora J."/>
            <person name="Crous P."/>
            <person name="Grigoriev I."/>
        </authorList>
    </citation>
    <scope>NUCLEOTIDE SEQUENCE</scope>
    <source>
        <strain evidence="4">ATCC 36951</strain>
    </source>
</reference>
<gene>
    <name evidence="4" type="ORF">M409DRAFT_52853</name>
</gene>
<accession>A0A6A6CSQ3</accession>
<dbReference type="InterPro" id="IPR006047">
    <property type="entry name" value="GH13_cat_dom"/>
</dbReference>
<dbReference type="GO" id="GO:0000025">
    <property type="term" value="P:maltose catabolic process"/>
    <property type="evidence" value="ECO:0007669"/>
    <property type="project" value="TreeGrafter"/>
</dbReference>
<dbReference type="GO" id="GO:0004556">
    <property type="term" value="F:alpha-amylase activity"/>
    <property type="evidence" value="ECO:0007669"/>
    <property type="project" value="TreeGrafter"/>
</dbReference>
<dbReference type="RefSeq" id="XP_033669741.1">
    <property type="nucleotide sequence ID" value="XM_033812193.1"/>
</dbReference>
<sequence>MRWFLLFVTIAAATQLRQPKAWWKEGVVYQVYPASFKESRSAEDAIGWGDINGIFENLDHIQMLGADIIWLSPFYDSPLFDLGYDISNYTSVNAKFGGSLKDIKKFIHEVHKRGMRCIFDLVINHTSDDHPWFKESKSSVTSPKRDWYFWRQPQYKNGTRYPPNNWVGYNGESAWVWDKHTGEYYLGIFSPYQVDLNWDNPDVREAVYQDALRIWLDMGIDGFRIDVISYYSKTPGLPNVPANDDGFYSGAQFYVNGPNEHKYLQEMNQKVLSHYDAFTVGEYANATTNMTIMQEYVGAHRREIDTIFYFNMVGIGRSGYEPIPWNLSTWRDTLVFNDAIRSSGRGDGWNTVFLENHDTPRSVSIFGDDSPEYRVQSAKLLSMLLSTLSGTLFLFQGQELGMINVPSTWNISDYQDYLSQSYYDGVKTAGGNTSQALSNVQKLARDNARMPFNWNSTYGFSANKTAWLPQVHPEINLADQMTDSDSVYNFWRSMLDLRKYNKDLFVYGDLEFVDNESETFMVYRKTAGCECVLVVLNFSDQVDRCPVAIPKGARLLAGTHRKTLGKHFEAFEGRVYRY</sequence>
<dbReference type="GO" id="GO:0033934">
    <property type="term" value="F:glucan 1,4-alpha-maltotriohydrolase activity"/>
    <property type="evidence" value="ECO:0007669"/>
    <property type="project" value="TreeGrafter"/>
</dbReference>
<dbReference type="Proteomes" id="UP000799537">
    <property type="component" value="Unassembled WGS sequence"/>
</dbReference>
<dbReference type="GO" id="GO:0004574">
    <property type="term" value="F:oligo-1,6-glucosidase activity"/>
    <property type="evidence" value="ECO:0007669"/>
    <property type="project" value="TreeGrafter"/>
</dbReference>
<organism evidence="4 5">
    <name type="scientific">Zasmidium cellare ATCC 36951</name>
    <dbReference type="NCBI Taxonomy" id="1080233"/>
    <lineage>
        <taxon>Eukaryota</taxon>
        <taxon>Fungi</taxon>
        <taxon>Dikarya</taxon>
        <taxon>Ascomycota</taxon>
        <taxon>Pezizomycotina</taxon>
        <taxon>Dothideomycetes</taxon>
        <taxon>Dothideomycetidae</taxon>
        <taxon>Mycosphaerellales</taxon>
        <taxon>Mycosphaerellaceae</taxon>
        <taxon>Zasmidium</taxon>
    </lineage>
</organism>
<keyword evidence="4" id="KW-0378">Hydrolase</keyword>
<dbReference type="EMBL" id="ML993589">
    <property type="protein sequence ID" value="KAF2168852.1"/>
    <property type="molecule type" value="Genomic_DNA"/>
</dbReference>
<dbReference type="SUPFAM" id="SSF51445">
    <property type="entry name" value="(Trans)glycosidases"/>
    <property type="match status" value="1"/>
</dbReference>
<keyword evidence="2" id="KW-0462">Maltose metabolism</keyword>
<dbReference type="AlphaFoldDB" id="A0A6A6CSQ3"/>
<evidence type="ECO:0000256" key="1">
    <source>
        <dbReference type="ARBA" id="ARBA00008061"/>
    </source>
</evidence>
<evidence type="ECO:0000259" key="3">
    <source>
        <dbReference type="SMART" id="SM00642"/>
    </source>
</evidence>
<dbReference type="CDD" id="cd11333">
    <property type="entry name" value="AmyAc_SI_OligoGlu_DGase"/>
    <property type="match status" value="1"/>
</dbReference>
<keyword evidence="5" id="KW-1185">Reference proteome</keyword>
<dbReference type="Gene3D" id="3.20.20.80">
    <property type="entry name" value="Glycosidases"/>
    <property type="match status" value="1"/>
</dbReference>
<dbReference type="InterPro" id="IPR017853">
    <property type="entry name" value="GH"/>
</dbReference>
<protein>
    <submittedName>
        <fullName evidence="4">Glycoside hydrolase family 13 protein</fullName>
    </submittedName>
</protein>
<dbReference type="GO" id="GO:0005987">
    <property type="term" value="P:sucrose catabolic process"/>
    <property type="evidence" value="ECO:0007669"/>
    <property type="project" value="TreeGrafter"/>
</dbReference>
<dbReference type="GO" id="GO:0004575">
    <property type="term" value="F:sucrose alpha-glucosidase activity"/>
    <property type="evidence" value="ECO:0007669"/>
    <property type="project" value="TreeGrafter"/>
</dbReference>
<dbReference type="OrthoDB" id="1740265at2759"/>
<evidence type="ECO:0000313" key="4">
    <source>
        <dbReference type="EMBL" id="KAF2168852.1"/>
    </source>
</evidence>